<evidence type="ECO:0000256" key="4">
    <source>
        <dbReference type="PROSITE-ProRule" id="PRU01161"/>
    </source>
</evidence>
<name>Q3JQY7_BURP1</name>
<evidence type="ECO:0000256" key="5">
    <source>
        <dbReference type="SAM" id="MobiDB-lite"/>
    </source>
</evidence>
<dbReference type="EMBL" id="CP000124">
    <property type="protein sequence ID" value="ABA49331.1"/>
    <property type="molecule type" value="Genomic_DNA"/>
</dbReference>
<feature type="region of interest" description="Disordered" evidence="5">
    <location>
        <begin position="1"/>
        <end position="108"/>
    </location>
</feature>
<dbReference type="KEGG" id="bpm:BURPS1710b_2629"/>
<evidence type="ECO:0000256" key="3">
    <source>
        <dbReference type="ARBA" id="ARBA00023098"/>
    </source>
</evidence>
<feature type="short sequence motif" description="GXSXG" evidence="4">
    <location>
        <begin position="246"/>
        <end position="250"/>
    </location>
</feature>
<accession>Q3JQY7</accession>
<keyword evidence="1 4" id="KW-0378">Hydrolase</keyword>
<feature type="compositionally biased region" description="Pro residues" evidence="5">
    <location>
        <begin position="7"/>
        <end position="29"/>
    </location>
</feature>
<dbReference type="CDD" id="cd07205">
    <property type="entry name" value="Pat_PNPLA6_PNPLA7_NTE1_like"/>
    <property type="match status" value="1"/>
</dbReference>
<dbReference type="PROSITE" id="PS51635">
    <property type="entry name" value="PNPLA"/>
    <property type="match status" value="1"/>
</dbReference>
<evidence type="ECO:0000256" key="1">
    <source>
        <dbReference type="ARBA" id="ARBA00022801"/>
    </source>
</evidence>
<dbReference type="PANTHER" id="PTHR14226">
    <property type="entry name" value="NEUROPATHY TARGET ESTERASE/SWISS CHEESE D.MELANOGASTER"/>
    <property type="match status" value="1"/>
</dbReference>
<comment type="caution">
    <text evidence="4">Lacks conserved residue(s) required for the propagation of feature annotation.</text>
</comment>
<evidence type="ECO:0000256" key="2">
    <source>
        <dbReference type="ARBA" id="ARBA00022963"/>
    </source>
</evidence>
<dbReference type="SUPFAM" id="SSF52151">
    <property type="entry name" value="FabD/lysophospholipase-like"/>
    <property type="match status" value="1"/>
</dbReference>
<dbReference type="InterPro" id="IPR002641">
    <property type="entry name" value="PNPLA_dom"/>
</dbReference>
<feature type="short sequence motif" description="DGA/G" evidence="4">
    <location>
        <begin position="362"/>
        <end position="364"/>
    </location>
</feature>
<organism evidence="7 8">
    <name type="scientific">Burkholderia pseudomallei (strain 1710b)</name>
    <dbReference type="NCBI Taxonomy" id="320372"/>
    <lineage>
        <taxon>Bacteria</taxon>
        <taxon>Pseudomonadati</taxon>
        <taxon>Pseudomonadota</taxon>
        <taxon>Betaproteobacteria</taxon>
        <taxon>Burkholderiales</taxon>
        <taxon>Burkholderiaceae</taxon>
        <taxon>Burkholderia</taxon>
        <taxon>pseudomallei group</taxon>
    </lineage>
</organism>
<dbReference type="EnsemblBacteria" id="ABA49331">
    <property type="protein sequence ID" value="ABA49331"/>
    <property type="gene ID" value="BURPS1710b_2629"/>
</dbReference>
<dbReference type="Proteomes" id="UP000002700">
    <property type="component" value="Chromosome I"/>
</dbReference>
<dbReference type="GO" id="GO:0016787">
    <property type="term" value="F:hydrolase activity"/>
    <property type="evidence" value="ECO:0007669"/>
    <property type="project" value="UniProtKB-UniRule"/>
</dbReference>
<feature type="active site" description="Nucleophile" evidence="4">
    <location>
        <position position="248"/>
    </location>
</feature>
<keyword evidence="2 4" id="KW-0442">Lipid degradation</keyword>
<feature type="domain" description="PNPLA" evidence="6">
    <location>
        <begin position="215"/>
        <end position="375"/>
    </location>
</feature>
<dbReference type="HOGENOM" id="CLU_575801_0_0_4"/>
<dbReference type="GO" id="GO:0016042">
    <property type="term" value="P:lipid catabolic process"/>
    <property type="evidence" value="ECO:0007669"/>
    <property type="project" value="UniProtKB-UniRule"/>
</dbReference>
<dbReference type="InterPro" id="IPR050301">
    <property type="entry name" value="NTE"/>
</dbReference>
<gene>
    <name evidence="7" type="ordered locus">BURPS1710b_2629</name>
</gene>
<dbReference type="AlphaFoldDB" id="Q3JQY7"/>
<dbReference type="InterPro" id="IPR016035">
    <property type="entry name" value="Acyl_Trfase/lysoPLipase"/>
</dbReference>
<proteinExistence type="predicted"/>
<dbReference type="Gene3D" id="3.40.1090.10">
    <property type="entry name" value="Cytosolic phospholipase A2 catalytic domain"/>
    <property type="match status" value="2"/>
</dbReference>
<dbReference type="PANTHER" id="PTHR14226:SF76">
    <property type="entry name" value="NTE FAMILY PROTEIN RSSA"/>
    <property type="match status" value="1"/>
</dbReference>
<dbReference type="Pfam" id="PF01734">
    <property type="entry name" value="Patatin"/>
    <property type="match status" value="1"/>
</dbReference>
<protein>
    <submittedName>
        <fullName evidence="7">Patatin-like phospholipase</fullName>
    </submittedName>
</protein>
<feature type="region of interest" description="Disordered" evidence="5">
    <location>
        <begin position="189"/>
        <end position="209"/>
    </location>
</feature>
<evidence type="ECO:0000259" key="6">
    <source>
        <dbReference type="PROSITE" id="PS51635"/>
    </source>
</evidence>
<feature type="compositionally biased region" description="Low complexity" evidence="5">
    <location>
        <begin position="189"/>
        <end position="205"/>
    </location>
</feature>
<feature type="active site" description="Proton acceptor" evidence="4">
    <location>
        <position position="362"/>
    </location>
</feature>
<reference evidence="7 8" key="1">
    <citation type="submission" date="2005-09" db="EMBL/GenBank/DDBJ databases">
        <authorList>
            <person name="Woods D.E."/>
            <person name="Nierman W.C."/>
        </authorList>
    </citation>
    <scope>NUCLEOTIDE SEQUENCE [LARGE SCALE GENOMIC DNA]</scope>
    <source>
        <strain evidence="7 8">1710b</strain>
    </source>
</reference>
<evidence type="ECO:0000313" key="8">
    <source>
        <dbReference type="Proteomes" id="UP000002700"/>
    </source>
</evidence>
<keyword evidence="3 4" id="KW-0443">Lipid metabolism</keyword>
<evidence type="ECO:0000313" key="7">
    <source>
        <dbReference type="EMBL" id="ABA49331.1"/>
    </source>
</evidence>
<sequence>MSRRSPPVLPHFRPPAPDDVPPRVPPPRQNPSAPHAHSHSHSHSRTLAPSHPRTLAPSHPRTLALSHSRTLALACRTPASRRRRGTPSSSPPPAHAAPHPFGQRSRTAGALSCAGAQLLYDVRAAAAMPAPRAAARRRRGRRNFAAYGAPVEAARGMPPEIESMSSPRLSRRAFTLACASAALAACTSTGTKPTTGAATPTNPTQPREKPIRVGVALGGGAARGFAHVGVLKALEARGIPVELVAGTSAGSVVGALYASGMNALQINKLALTMDEASISDWATPFRSRGLLQGIALQNFINKTLNNRPIEKMAKPLGIVATDLKSGQPILFQRGNTGLAVRASCSVPSVFEPVRIGDREYVDGGLVSPVPASFARKMGADFVIAVDISSRPDGAATGNPIEMLLQTFTIMGQTIKTYELDKYADVVIRPNLAAMGGSDFNQRNAAILAGEEAVARIMPELQRKLAAARSATAAA</sequence>